<protein>
    <recommendedName>
        <fullName evidence="2">Septum formation-related domain-containing protein</fullName>
    </recommendedName>
</protein>
<accession>A0A381NA89</accession>
<dbReference type="EMBL" id="UINC01000180">
    <property type="protein sequence ID" value="SUZ50648.1"/>
    <property type="molecule type" value="Genomic_DNA"/>
</dbReference>
<name>A0A381NA89_9ZZZZ</name>
<sequence>MPDPRTTRRRLLAAVAMAILLAACTDDPSDPQSPTSGPAEATTSIVEVRPTLADEGIPNWVGDVVNLHDLEDGACFNRYSWVQDDRHVELDTRVPCGGPHQHEVYLRTEHPARAGAPWPGDREMEAFARAQCYGAFADFVGEIYELSELELGYLTPSRTDFEHEDARFRGIHCYLLRDDGEEMVGSARDSRR</sequence>
<dbReference type="AlphaFoldDB" id="A0A381NA89"/>
<evidence type="ECO:0008006" key="2">
    <source>
        <dbReference type="Google" id="ProtNLM"/>
    </source>
</evidence>
<gene>
    <name evidence="1" type="ORF">METZ01_LOCUS3502</name>
</gene>
<proteinExistence type="predicted"/>
<dbReference type="PROSITE" id="PS51257">
    <property type="entry name" value="PROKAR_LIPOPROTEIN"/>
    <property type="match status" value="1"/>
</dbReference>
<organism evidence="1">
    <name type="scientific">marine metagenome</name>
    <dbReference type="NCBI Taxonomy" id="408172"/>
    <lineage>
        <taxon>unclassified sequences</taxon>
        <taxon>metagenomes</taxon>
        <taxon>ecological metagenomes</taxon>
    </lineage>
</organism>
<evidence type="ECO:0000313" key="1">
    <source>
        <dbReference type="EMBL" id="SUZ50648.1"/>
    </source>
</evidence>
<reference evidence="1" key="1">
    <citation type="submission" date="2018-05" db="EMBL/GenBank/DDBJ databases">
        <authorList>
            <person name="Lanie J.A."/>
            <person name="Ng W.-L."/>
            <person name="Kazmierczak K.M."/>
            <person name="Andrzejewski T.M."/>
            <person name="Davidsen T.M."/>
            <person name="Wayne K.J."/>
            <person name="Tettelin H."/>
            <person name="Glass J.I."/>
            <person name="Rusch D."/>
            <person name="Podicherti R."/>
            <person name="Tsui H.-C.T."/>
            <person name="Winkler M.E."/>
        </authorList>
    </citation>
    <scope>NUCLEOTIDE SEQUENCE</scope>
</reference>